<protein>
    <submittedName>
        <fullName evidence="3">Uncharacterized protein</fullName>
    </submittedName>
</protein>
<evidence type="ECO:0000313" key="3">
    <source>
        <dbReference type="EMBL" id="GFG33864.1"/>
    </source>
</evidence>
<dbReference type="AlphaFoldDB" id="A0A6L2PNF3"/>
<feature type="chain" id="PRO_5027120365" evidence="2">
    <location>
        <begin position="22"/>
        <end position="478"/>
    </location>
</feature>
<gene>
    <name evidence="3" type="ORF">Cfor_11508</name>
</gene>
<sequence length="478" mass="54774">MVGYNSVTHTCVWLMICLVHANLLFLKEEFRRTTGTEKEALGKMSGEIVNTYFRNYHCITVITELPNSNPTEIFDNIPINTVPTMHIHFSRDAERTSAFTEISGSTKEPELSFEELLLLTLNQRCTAYIIQVTDLEFMVASFNILTRRSPQRTNRHYVYLPTLSGNSISSLEKWDEGIRSIFPLRPLHFMPDLVVARYETHWKITQDTSKTKHQPTKSQMTHRKNKFSSINNSSNSNLGASLYTTTDNHRNSNVPEDKAVKSDELSLPQTEVNDSRTTDSSHAPLRNTGGAYELIFSEREYNDTVRRNNLCITRPLINEYSCTNTPAREEMDGTADFSFQLITHKYRGTTDASEPMLLDTWVPNKGFLQGANLFPDKLHNLMGKPFYITTLPYPPFVVLDIVSEPPVHDGFEFRIVKEFARKHQMTIVGVYDLDNWWGEIWENGSGNGLSGLVAEDKADVAFAAVYLWIDEYRFTDYR</sequence>
<organism evidence="3 4">
    <name type="scientific">Coptotermes formosanus</name>
    <name type="common">Formosan subterranean termite</name>
    <dbReference type="NCBI Taxonomy" id="36987"/>
    <lineage>
        <taxon>Eukaryota</taxon>
        <taxon>Metazoa</taxon>
        <taxon>Ecdysozoa</taxon>
        <taxon>Arthropoda</taxon>
        <taxon>Hexapoda</taxon>
        <taxon>Insecta</taxon>
        <taxon>Pterygota</taxon>
        <taxon>Neoptera</taxon>
        <taxon>Polyneoptera</taxon>
        <taxon>Dictyoptera</taxon>
        <taxon>Blattodea</taxon>
        <taxon>Blattoidea</taxon>
        <taxon>Termitoidae</taxon>
        <taxon>Rhinotermitidae</taxon>
        <taxon>Coptotermes</taxon>
    </lineage>
</organism>
<dbReference type="OrthoDB" id="8182981at2759"/>
<keyword evidence="4" id="KW-1185">Reference proteome</keyword>
<evidence type="ECO:0000313" key="4">
    <source>
        <dbReference type="Proteomes" id="UP000502823"/>
    </source>
</evidence>
<name>A0A6L2PNF3_COPFO</name>
<proteinExistence type="predicted"/>
<comment type="caution">
    <text evidence="3">The sequence shown here is derived from an EMBL/GenBank/DDBJ whole genome shotgun (WGS) entry which is preliminary data.</text>
</comment>
<accession>A0A6L2PNF3</accession>
<dbReference type="EMBL" id="BLKM01000457">
    <property type="protein sequence ID" value="GFG33864.1"/>
    <property type="molecule type" value="Genomic_DNA"/>
</dbReference>
<dbReference type="Gene3D" id="3.40.190.10">
    <property type="entry name" value="Periplasmic binding protein-like II"/>
    <property type="match status" value="1"/>
</dbReference>
<feature type="signal peptide" evidence="2">
    <location>
        <begin position="1"/>
        <end position="21"/>
    </location>
</feature>
<dbReference type="Proteomes" id="UP000502823">
    <property type="component" value="Unassembled WGS sequence"/>
</dbReference>
<feature type="compositionally biased region" description="Basic and acidic residues" evidence="1">
    <location>
        <begin position="247"/>
        <end position="264"/>
    </location>
</feature>
<feature type="compositionally biased region" description="Basic residues" evidence="1">
    <location>
        <begin position="211"/>
        <end position="226"/>
    </location>
</feature>
<evidence type="ECO:0000256" key="1">
    <source>
        <dbReference type="SAM" id="MobiDB-lite"/>
    </source>
</evidence>
<evidence type="ECO:0000256" key="2">
    <source>
        <dbReference type="SAM" id="SignalP"/>
    </source>
</evidence>
<feature type="region of interest" description="Disordered" evidence="1">
    <location>
        <begin position="206"/>
        <end position="287"/>
    </location>
</feature>
<keyword evidence="2" id="KW-0732">Signal</keyword>
<dbReference type="InParanoid" id="A0A6L2PNF3"/>
<reference evidence="4" key="1">
    <citation type="submission" date="2020-01" db="EMBL/GenBank/DDBJ databases">
        <title>Draft genome sequence of the Termite Coptotermes fromosanus.</title>
        <authorList>
            <person name="Itakura S."/>
            <person name="Yosikawa Y."/>
            <person name="Umezawa K."/>
        </authorList>
    </citation>
    <scope>NUCLEOTIDE SEQUENCE [LARGE SCALE GENOMIC DNA]</scope>
</reference>
<dbReference type="SUPFAM" id="SSF53850">
    <property type="entry name" value="Periplasmic binding protein-like II"/>
    <property type="match status" value="1"/>
</dbReference>
<feature type="compositionally biased region" description="Low complexity" evidence="1">
    <location>
        <begin position="227"/>
        <end position="237"/>
    </location>
</feature>